<evidence type="ECO:0000259" key="1">
    <source>
        <dbReference type="PROSITE" id="PS51186"/>
    </source>
</evidence>
<feature type="domain" description="N-acetyltransferase" evidence="1">
    <location>
        <begin position="107"/>
        <end position="233"/>
    </location>
</feature>
<dbReference type="Pfam" id="PF00583">
    <property type="entry name" value="Acetyltransf_1"/>
    <property type="match status" value="1"/>
</dbReference>
<keyword evidence="2" id="KW-0808">Transferase</keyword>
<dbReference type="InterPro" id="IPR016181">
    <property type="entry name" value="Acyl_CoA_acyltransferase"/>
</dbReference>
<comment type="caution">
    <text evidence="2">The sequence shown here is derived from an EMBL/GenBank/DDBJ whole genome shotgun (WGS) entry which is preliminary data.</text>
</comment>
<gene>
    <name evidence="2" type="ORF">MTE01_20210</name>
</gene>
<dbReference type="GeneID" id="57144709"/>
<protein>
    <submittedName>
        <fullName evidence="2">Putative acetyltransferase</fullName>
    </submittedName>
</protein>
<evidence type="ECO:0000313" key="2">
    <source>
        <dbReference type="EMBL" id="GEB46076.1"/>
    </source>
</evidence>
<dbReference type="OrthoDB" id="9797456at2"/>
<dbReference type="CDD" id="cd04301">
    <property type="entry name" value="NAT_SF"/>
    <property type="match status" value="1"/>
</dbReference>
<dbReference type="InterPro" id="IPR000182">
    <property type="entry name" value="GNAT_dom"/>
</dbReference>
<dbReference type="RefSeq" id="WP_141377267.1">
    <property type="nucleotide sequence ID" value="NZ_BJML01000006.1"/>
</dbReference>
<evidence type="ECO:0000313" key="3">
    <source>
        <dbReference type="Proteomes" id="UP000319525"/>
    </source>
</evidence>
<dbReference type="PROSITE" id="PS51186">
    <property type="entry name" value="GNAT"/>
    <property type="match status" value="1"/>
</dbReference>
<organism evidence="2 3">
    <name type="scientific">Microbacterium testaceum</name>
    <name type="common">Aureobacterium testaceum</name>
    <name type="synonym">Brevibacterium testaceum</name>
    <dbReference type="NCBI Taxonomy" id="2033"/>
    <lineage>
        <taxon>Bacteria</taxon>
        <taxon>Bacillati</taxon>
        <taxon>Actinomycetota</taxon>
        <taxon>Actinomycetes</taxon>
        <taxon>Micrococcales</taxon>
        <taxon>Microbacteriaceae</taxon>
        <taxon>Microbacterium</taxon>
    </lineage>
</organism>
<dbReference type="Gene3D" id="3.40.630.30">
    <property type="match status" value="1"/>
</dbReference>
<dbReference type="SUPFAM" id="SSF55729">
    <property type="entry name" value="Acyl-CoA N-acyltransferases (Nat)"/>
    <property type="match status" value="1"/>
</dbReference>
<accession>A0A4Y3QKZ3</accession>
<dbReference type="AlphaFoldDB" id="A0A4Y3QKZ3"/>
<dbReference type="GO" id="GO:0016747">
    <property type="term" value="F:acyltransferase activity, transferring groups other than amino-acyl groups"/>
    <property type="evidence" value="ECO:0007669"/>
    <property type="project" value="InterPro"/>
</dbReference>
<dbReference type="Proteomes" id="UP000319525">
    <property type="component" value="Unassembled WGS sequence"/>
</dbReference>
<name>A0A4Y3QKZ3_MICTE</name>
<proteinExistence type="predicted"/>
<reference evidence="2 3" key="1">
    <citation type="submission" date="2019-06" db="EMBL/GenBank/DDBJ databases">
        <title>Whole genome shotgun sequence of Microbacterium testaceum NBRC 12675.</title>
        <authorList>
            <person name="Hosoyama A."/>
            <person name="Uohara A."/>
            <person name="Ohji S."/>
            <person name="Ichikawa N."/>
        </authorList>
    </citation>
    <scope>NUCLEOTIDE SEQUENCE [LARGE SCALE GENOMIC DNA]</scope>
    <source>
        <strain evidence="2 3">NBRC 12675</strain>
    </source>
</reference>
<sequence length="233" mass="24987">MFSSLVIDHWLPGSASSLSDDEAVVVVDPKLPENRSVSILRTGEGAVIVSVSPERAAQVGVSDGERLSADDVLQRIDAAGISLNDPDHLFYLPMEEHANVTAPEPESSTRRLTADDTDAFAALAAAAPEDDLDEAFVELDHWLVFGTFVDGTLAAAASMYPWTGTRLADLGVITLPEFRGRGLARATVLAMAADALERGYEPQYRCQLDNAPSVALALASGFRRFGEWIVVDD</sequence>
<dbReference type="EMBL" id="BJML01000006">
    <property type="protein sequence ID" value="GEB46076.1"/>
    <property type="molecule type" value="Genomic_DNA"/>
</dbReference>